<dbReference type="EMBL" id="SJPN01000006">
    <property type="protein sequence ID" value="TWT98254.1"/>
    <property type="molecule type" value="Genomic_DNA"/>
</dbReference>
<sequence length="158" mass="17049">MSGCIRHSRYGYSRARCRRMGSMLIEVAVASALLVATIVAVGKLSWSARSLQTRSGEALATQLAVENVMDQIQGMSSSDISASVKRWTDDRELTCGCVVTIGTSDASIGESPVVRAIVTAMHPAGTTRKSVRWWAEPQQETSSVEIKADTEREGADNE</sequence>
<dbReference type="Proteomes" id="UP000320176">
    <property type="component" value="Unassembled WGS sequence"/>
</dbReference>
<dbReference type="AlphaFoldDB" id="A0A5C6AE52"/>
<keyword evidence="2" id="KW-0472">Membrane</keyword>
<evidence type="ECO:0000313" key="3">
    <source>
        <dbReference type="EMBL" id="TWT98254.1"/>
    </source>
</evidence>
<protein>
    <submittedName>
        <fullName evidence="3">Uncharacterized protein</fullName>
    </submittedName>
</protein>
<reference evidence="3 4" key="1">
    <citation type="submission" date="2019-02" db="EMBL/GenBank/DDBJ databases">
        <title>Deep-cultivation of Planctomycetes and their phenomic and genomic characterization uncovers novel biology.</title>
        <authorList>
            <person name="Wiegand S."/>
            <person name="Jogler M."/>
            <person name="Boedeker C."/>
            <person name="Pinto D."/>
            <person name="Vollmers J."/>
            <person name="Rivas-Marin E."/>
            <person name="Kohn T."/>
            <person name="Peeters S.H."/>
            <person name="Heuer A."/>
            <person name="Rast P."/>
            <person name="Oberbeckmann S."/>
            <person name="Bunk B."/>
            <person name="Jeske O."/>
            <person name="Meyerdierks A."/>
            <person name="Storesund J.E."/>
            <person name="Kallscheuer N."/>
            <person name="Luecker S."/>
            <person name="Lage O.M."/>
            <person name="Pohl T."/>
            <person name="Merkel B.J."/>
            <person name="Hornburger P."/>
            <person name="Mueller R.-W."/>
            <person name="Bruemmer F."/>
            <person name="Labrenz M."/>
            <person name="Spormann A.M."/>
            <person name="Op Den Camp H."/>
            <person name="Overmann J."/>
            <person name="Amann R."/>
            <person name="Jetten M.S.M."/>
            <person name="Mascher T."/>
            <person name="Medema M.H."/>
            <person name="Devos D.P."/>
            <person name="Kaster A.-K."/>
            <person name="Ovreas L."/>
            <person name="Rohde M."/>
            <person name="Galperin M.Y."/>
            <person name="Jogler C."/>
        </authorList>
    </citation>
    <scope>NUCLEOTIDE SEQUENCE [LARGE SCALE GENOMIC DNA]</scope>
    <source>
        <strain evidence="3 4">Pla52n</strain>
    </source>
</reference>
<keyword evidence="2" id="KW-1133">Transmembrane helix</keyword>
<feature type="transmembrane region" description="Helical" evidence="2">
    <location>
        <begin position="21"/>
        <end position="46"/>
    </location>
</feature>
<feature type="region of interest" description="Disordered" evidence="1">
    <location>
        <begin position="135"/>
        <end position="158"/>
    </location>
</feature>
<keyword evidence="4" id="KW-1185">Reference proteome</keyword>
<evidence type="ECO:0000256" key="2">
    <source>
        <dbReference type="SAM" id="Phobius"/>
    </source>
</evidence>
<name>A0A5C6AE52_9BACT</name>
<feature type="compositionally biased region" description="Basic and acidic residues" evidence="1">
    <location>
        <begin position="146"/>
        <end position="158"/>
    </location>
</feature>
<evidence type="ECO:0000256" key="1">
    <source>
        <dbReference type="SAM" id="MobiDB-lite"/>
    </source>
</evidence>
<evidence type="ECO:0000313" key="4">
    <source>
        <dbReference type="Proteomes" id="UP000320176"/>
    </source>
</evidence>
<proteinExistence type="predicted"/>
<keyword evidence="2" id="KW-0812">Transmembrane</keyword>
<accession>A0A5C6AE52</accession>
<gene>
    <name evidence="3" type="ORF">Pla52n_47640</name>
</gene>
<comment type="caution">
    <text evidence="3">The sequence shown here is derived from an EMBL/GenBank/DDBJ whole genome shotgun (WGS) entry which is preliminary data.</text>
</comment>
<organism evidence="3 4">
    <name type="scientific">Stieleria varia</name>
    <dbReference type="NCBI Taxonomy" id="2528005"/>
    <lineage>
        <taxon>Bacteria</taxon>
        <taxon>Pseudomonadati</taxon>
        <taxon>Planctomycetota</taxon>
        <taxon>Planctomycetia</taxon>
        <taxon>Pirellulales</taxon>
        <taxon>Pirellulaceae</taxon>
        <taxon>Stieleria</taxon>
    </lineage>
</organism>